<organism evidence="1 2">
    <name type="scientific">Pseudonocardia xishanensis</name>
    <dbReference type="NCBI Taxonomy" id="630995"/>
    <lineage>
        <taxon>Bacteria</taxon>
        <taxon>Bacillati</taxon>
        <taxon>Actinomycetota</taxon>
        <taxon>Actinomycetes</taxon>
        <taxon>Pseudonocardiales</taxon>
        <taxon>Pseudonocardiaceae</taxon>
        <taxon>Pseudonocardia</taxon>
    </lineage>
</organism>
<keyword evidence="2" id="KW-1185">Reference proteome</keyword>
<name>A0ABP8RQP9_9PSEU</name>
<accession>A0ABP8RQP9</accession>
<evidence type="ECO:0000313" key="2">
    <source>
        <dbReference type="Proteomes" id="UP001501598"/>
    </source>
</evidence>
<proteinExistence type="predicted"/>
<protein>
    <submittedName>
        <fullName evidence="1">Uncharacterized protein</fullName>
    </submittedName>
</protein>
<dbReference type="Proteomes" id="UP001501598">
    <property type="component" value="Unassembled WGS sequence"/>
</dbReference>
<reference evidence="2" key="1">
    <citation type="journal article" date="2019" name="Int. J. Syst. Evol. Microbiol.">
        <title>The Global Catalogue of Microorganisms (GCM) 10K type strain sequencing project: providing services to taxonomists for standard genome sequencing and annotation.</title>
        <authorList>
            <consortium name="The Broad Institute Genomics Platform"/>
            <consortium name="The Broad Institute Genome Sequencing Center for Infectious Disease"/>
            <person name="Wu L."/>
            <person name="Ma J."/>
        </authorList>
    </citation>
    <scope>NUCLEOTIDE SEQUENCE [LARGE SCALE GENOMIC DNA]</scope>
    <source>
        <strain evidence="2">JCM 17906</strain>
    </source>
</reference>
<dbReference type="EMBL" id="BAABGT010000029">
    <property type="protein sequence ID" value="GAA4544842.1"/>
    <property type="molecule type" value="Genomic_DNA"/>
</dbReference>
<gene>
    <name evidence="1" type="ORF">GCM10023175_23650</name>
</gene>
<evidence type="ECO:0000313" key="1">
    <source>
        <dbReference type="EMBL" id="GAA4544842.1"/>
    </source>
</evidence>
<sequence length="49" mass="5181">MGTDRGIAARPIRFLGSVGHQEKELTMIARTPMRGTDGCSTGCGCSKPE</sequence>
<comment type="caution">
    <text evidence="1">The sequence shown here is derived from an EMBL/GenBank/DDBJ whole genome shotgun (WGS) entry which is preliminary data.</text>
</comment>